<evidence type="ECO:0000256" key="1">
    <source>
        <dbReference type="SAM" id="Phobius"/>
    </source>
</evidence>
<feature type="transmembrane region" description="Helical" evidence="1">
    <location>
        <begin position="138"/>
        <end position="156"/>
    </location>
</feature>
<keyword evidence="3" id="KW-1185">Reference proteome</keyword>
<reference evidence="3" key="1">
    <citation type="journal article" date="2019" name="Int. J. Syst. Evol. Microbiol.">
        <title>The Global Catalogue of Microorganisms (GCM) 10K type strain sequencing project: providing services to taxonomists for standard genome sequencing and annotation.</title>
        <authorList>
            <consortium name="The Broad Institute Genomics Platform"/>
            <consortium name="The Broad Institute Genome Sequencing Center for Infectious Disease"/>
            <person name="Wu L."/>
            <person name="Ma J."/>
        </authorList>
    </citation>
    <scope>NUCLEOTIDE SEQUENCE [LARGE SCALE GENOMIC DNA]</scope>
    <source>
        <strain evidence="3">JCM 17925</strain>
    </source>
</reference>
<protein>
    <submittedName>
        <fullName evidence="2">Uncharacterized protein</fullName>
    </submittedName>
</protein>
<feature type="transmembrane region" description="Helical" evidence="1">
    <location>
        <begin position="350"/>
        <end position="367"/>
    </location>
</feature>
<keyword evidence="1" id="KW-0472">Membrane</keyword>
<comment type="caution">
    <text evidence="2">The sequence shown here is derived from an EMBL/GenBank/DDBJ whole genome shotgun (WGS) entry which is preliminary data.</text>
</comment>
<accession>A0ABP8KRL5</accession>
<feature type="transmembrane region" description="Helical" evidence="1">
    <location>
        <begin position="162"/>
        <end position="182"/>
    </location>
</feature>
<feature type="transmembrane region" description="Helical" evidence="1">
    <location>
        <begin position="237"/>
        <end position="261"/>
    </location>
</feature>
<evidence type="ECO:0000313" key="2">
    <source>
        <dbReference type="EMBL" id="GAA4414539.1"/>
    </source>
</evidence>
<organism evidence="2 3">
    <name type="scientific">Nibrella viscosa</name>
    <dbReference type="NCBI Taxonomy" id="1084524"/>
    <lineage>
        <taxon>Bacteria</taxon>
        <taxon>Pseudomonadati</taxon>
        <taxon>Bacteroidota</taxon>
        <taxon>Cytophagia</taxon>
        <taxon>Cytophagales</taxon>
        <taxon>Spirosomataceae</taxon>
        <taxon>Nibrella</taxon>
    </lineage>
</organism>
<dbReference type="Proteomes" id="UP001500936">
    <property type="component" value="Unassembled WGS sequence"/>
</dbReference>
<gene>
    <name evidence="2" type="ORF">GCM10023187_44190</name>
</gene>
<feature type="transmembrane region" description="Helical" evidence="1">
    <location>
        <begin position="373"/>
        <end position="390"/>
    </location>
</feature>
<dbReference type="EMBL" id="BAABHB010000011">
    <property type="protein sequence ID" value="GAA4414539.1"/>
    <property type="molecule type" value="Genomic_DNA"/>
</dbReference>
<feature type="transmembrane region" description="Helical" evidence="1">
    <location>
        <begin position="282"/>
        <end position="299"/>
    </location>
</feature>
<dbReference type="RefSeq" id="WP_345270182.1">
    <property type="nucleotide sequence ID" value="NZ_BAABHB010000011.1"/>
</dbReference>
<evidence type="ECO:0000313" key="3">
    <source>
        <dbReference type="Proteomes" id="UP001500936"/>
    </source>
</evidence>
<feature type="transmembrane region" description="Helical" evidence="1">
    <location>
        <begin position="20"/>
        <end position="42"/>
    </location>
</feature>
<feature type="transmembrane region" description="Helical" evidence="1">
    <location>
        <begin position="410"/>
        <end position="427"/>
    </location>
</feature>
<name>A0ABP8KRL5_9BACT</name>
<feature type="transmembrane region" description="Helical" evidence="1">
    <location>
        <begin position="203"/>
        <end position="225"/>
    </location>
</feature>
<sequence>MNIHGLRSLSLGYLLLPNLLFYHFWFNRAIAWVAIPLLLYLFYTQVRSSRRTDTEPISLTNILVVAAFALLITLVSGTSGICYQTFDYWSHNTKYYDLFRHNWPLRMQEDGPSISYYFGYYVVPSLLAKSWNTISDTIIFTWGYIGFFLGLMWVYLALNRKLILVFLALTVGDLAHVFKTFFHKFGKSLYIYGDFGIEFWSNFENLLWVPNQVIPSMILAGMLFYVIKRGLAVEDLFFPIVLTLWWAVFPALTMLLLTGVLTIRNIMLSGFRINWVVQFQKAILPGLLCLPVMLFFSSHNELPISGFVWTFRNDYRNSIIEFCVNIGTNITLFLLLGAYFRKTKPGVQNFLFYVVVMLLFVFPFYRIGKVNDFLFRGAIPYLLLVGMYLYEPFAAGKPLQVVLSRVRQSLPFGLLLLLLGVSSVIAVDRIVRAAKVNRITANLYPDKVRFSAIPYDAYPNTYLVLKERWSLREANQYLGKENSFYELYLAPR</sequence>
<feature type="transmembrane region" description="Helical" evidence="1">
    <location>
        <begin position="62"/>
        <end position="86"/>
    </location>
</feature>
<proteinExistence type="predicted"/>
<keyword evidence="1" id="KW-1133">Transmembrane helix</keyword>
<feature type="transmembrane region" description="Helical" evidence="1">
    <location>
        <begin position="319"/>
        <end position="338"/>
    </location>
</feature>
<keyword evidence="1" id="KW-0812">Transmembrane</keyword>